<evidence type="ECO:0000313" key="7">
    <source>
        <dbReference type="EMBL" id="GGJ35590.1"/>
    </source>
</evidence>
<dbReference type="PANTHER" id="PTHR43820">
    <property type="entry name" value="HIGH-AFFINITY BRANCHED-CHAIN AMINO ACID TRANSPORT ATP-BINDING PROTEIN LIVF"/>
    <property type="match status" value="1"/>
</dbReference>
<dbReference type="RefSeq" id="WP_189313810.1">
    <property type="nucleotide sequence ID" value="NZ_BMQA01000019.1"/>
</dbReference>
<reference evidence="7" key="2">
    <citation type="submission" date="2020-09" db="EMBL/GenBank/DDBJ databases">
        <authorList>
            <person name="Sun Q."/>
            <person name="Ohkuma M."/>
        </authorList>
    </citation>
    <scope>NUCLEOTIDE SEQUENCE</scope>
    <source>
        <strain evidence="7">JCM 3086</strain>
    </source>
</reference>
<dbReference type="SUPFAM" id="SSF52540">
    <property type="entry name" value="P-loop containing nucleoside triphosphate hydrolases"/>
    <property type="match status" value="1"/>
</dbReference>
<dbReference type="InterPro" id="IPR003593">
    <property type="entry name" value="AAA+_ATPase"/>
</dbReference>
<comment type="similarity">
    <text evidence="1">Belongs to the ABC transporter superfamily.</text>
</comment>
<dbReference type="GO" id="GO:0015807">
    <property type="term" value="P:L-amino acid transport"/>
    <property type="evidence" value="ECO:0007669"/>
    <property type="project" value="TreeGrafter"/>
</dbReference>
<protein>
    <submittedName>
        <fullName evidence="7">ABC transporter ATP-binding protein</fullName>
    </submittedName>
</protein>
<dbReference type="Proteomes" id="UP000657574">
    <property type="component" value="Unassembled WGS sequence"/>
</dbReference>
<dbReference type="GO" id="GO:0016887">
    <property type="term" value="F:ATP hydrolysis activity"/>
    <property type="evidence" value="ECO:0007669"/>
    <property type="project" value="InterPro"/>
</dbReference>
<dbReference type="PROSITE" id="PS00211">
    <property type="entry name" value="ABC_TRANSPORTER_1"/>
    <property type="match status" value="1"/>
</dbReference>
<proteinExistence type="inferred from homology"/>
<evidence type="ECO:0000256" key="5">
    <source>
        <dbReference type="ARBA" id="ARBA00022970"/>
    </source>
</evidence>
<evidence type="ECO:0000256" key="2">
    <source>
        <dbReference type="ARBA" id="ARBA00022448"/>
    </source>
</evidence>
<dbReference type="Gene3D" id="3.40.50.300">
    <property type="entry name" value="P-loop containing nucleotide triphosphate hydrolases"/>
    <property type="match status" value="1"/>
</dbReference>
<dbReference type="SMART" id="SM00382">
    <property type="entry name" value="AAA"/>
    <property type="match status" value="1"/>
</dbReference>
<reference evidence="7" key="1">
    <citation type="journal article" date="2014" name="Int. J. Syst. Evol. Microbiol.">
        <title>Complete genome sequence of Corynebacterium casei LMG S-19264T (=DSM 44701T), isolated from a smear-ripened cheese.</title>
        <authorList>
            <consortium name="US DOE Joint Genome Institute (JGI-PGF)"/>
            <person name="Walter F."/>
            <person name="Albersmeier A."/>
            <person name="Kalinowski J."/>
            <person name="Ruckert C."/>
        </authorList>
    </citation>
    <scope>NUCLEOTIDE SEQUENCE</scope>
    <source>
        <strain evidence="7">JCM 3086</strain>
    </source>
</reference>
<keyword evidence="3" id="KW-0547">Nucleotide-binding</keyword>
<comment type="caution">
    <text evidence="7">The sequence shown here is derived from an EMBL/GenBank/DDBJ whole genome shotgun (WGS) entry which is preliminary data.</text>
</comment>
<keyword evidence="2" id="KW-0813">Transport</keyword>
<keyword evidence="4 7" id="KW-0067">ATP-binding</keyword>
<dbReference type="EMBL" id="BMQA01000019">
    <property type="protein sequence ID" value="GGJ35590.1"/>
    <property type="molecule type" value="Genomic_DNA"/>
</dbReference>
<keyword evidence="8" id="KW-1185">Reference proteome</keyword>
<feature type="domain" description="ABC transporter" evidence="6">
    <location>
        <begin position="4"/>
        <end position="226"/>
    </location>
</feature>
<accession>A0A917L0G2</accession>
<name>A0A917L0G2_9ACTN</name>
<evidence type="ECO:0000256" key="3">
    <source>
        <dbReference type="ARBA" id="ARBA00022741"/>
    </source>
</evidence>
<dbReference type="InterPro" id="IPR003439">
    <property type="entry name" value="ABC_transporter-like_ATP-bd"/>
</dbReference>
<dbReference type="PANTHER" id="PTHR43820:SF4">
    <property type="entry name" value="HIGH-AFFINITY BRANCHED-CHAIN AMINO ACID TRANSPORT ATP-BINDING PROTEIN LIVF"/>
    <property type="match status" value="1"/>
</dbReference>
<organism evidence="7 8">
    <name type="scientific">Streptomyces brasiliensis</name>
    <dbReference type="NCBI Taxonomy" id="1954"/>
    <lineage>
        <taxon>Bacteria</taxon>
        <taxon>Bacillati</taxon>
        <taxon>Actinomycetota</taxon>
        <taxon>Actinomycetes</taxon>
        <taxon>Kitasatosporales</taxon>
        <taxon>Streptomycetaceae</taxon>
        <taxon>Streptomyces</taxon>
    </lineage>
</organism>
<dbReference type="InterPro" id="IPR027417">
    <property type="entry name" value="P-loop_NTPase"/>
</dbReference>
<dbReference type="Pfam" id="PF00005">
    <property type="entry name" value="ABC_tran"/>
    <property type="match status" value="1"/>
</dbReference>
<dbReference type="InterPro" id="IPR052156">
    <property type="entry name" value="BCAA_Transport_ATP-bd_LivF"/>
</dbReference>
<keyword evidence="5" id="KW-0029">Amino-acid transport</keyword>
<evidence type="ECO:0000256" key="1">
    <source>
        <dbReference type="ARBA" id="ARBA00005417"/>
    </source>
</evidence>
<evidence type="ECO:0000259" key="6">
    <source>
        <dbReference type="PROSITE" id="PS50893"/>
    </source>
</evidence>
<evidence type="ECO:0000313" key="8">
    <source>
        <dbReference type="Proteomes" id="UP000657574"/>
    </source>
</evidence>
<dbReference type="AlphaFoldDB" id="A0A917L0G2"/>
<sequence>MTILKADAVSAGYHDHPVVHEFTLSVEPGQMTAILGPNGAGKTTTLLTLAGVLKPLAGSVQMYGKTAPKSLHARAREGLAFISETRSVFMELTTLENLKVGQCDVARALDIFPELRPLMSKPAGLLSGGEQQMVTLVRALTRNPKILLIDELSLGLAPKVVERLLDEVRRAADESKIAVVLVEQHINQALSRVDEAVVLRRGRVSLRGQASELRNQKGRIQAAYLSH</sequence>
<dbReference type="InterPro" id="IPR017871">
    <property type="entry name" value="ABC_transporter-like_CS"/>
</dbReference>
<dbReference type="GO" id="GO:0015658">
    <property type="term" value="F:branched-chain amino acid transmembrane transporter activity"/>
    <property type="evidence" value="ECO:0007669"/>
    <property type="project" value="TreeGrafter"/>
</dbReference>
<dbReference type="GO" id="GO:0005524">
    <property type="term" value="F:ATP binding"/>
    <property type="evidence" value="ECO:0007669"/>
    <property type="project" value="UniProtKB-KW"/>
</dbReference>
<evidence type="ECO:0000256" key="4">
    <source>
        <dbReference type="ARBA" id="ARBA00022840"/>
    </source>
</evidence>
<gene>
    <name evidence="7" type="primary">livF</name>
    <name evidence="7" type="ORF">GCM10010121_053540</name>
</gene>
<dbReference type="PROSITE" id="PS50893">
    <property type="entry name" value="ABC_TRANSPORTER_2"/>
    <property type="match status" value="1"/>
</dbReference>